<protein>
    <recommendedName>
        <fullName evidence="3">beta-glucosidase</fullName>
        <ecNumber evidence="3">3.2.1.21</ecNumber>
    </recommendedName>
</protein>
<dbReference type="Pfam" id="PF00041">
    <property type="entry name" value="fn3"/>
    <property type="match status" value="2"/>
</dbReference>
<name>A0ABP4LNS9_9ACTN</name>
<gene>
    <name evidence="12" type="ORF">GCM10009827_051930</name>
</gene>
<dbReference type="InterPro" id="IPR051915">
    <property type="entry name" value="Cellulose_Degrad_GH3"/>
</dbReference>
<dbReference type="PRINTS" id="PR00133">
    <property type="entry name" value="GLHYDRLASE3"/>
</dbReference>
<dbReference type="InterPro" id="IPR008965">
    <property type="entry name" value="CBM2/CBM3_carb-bd_dom_sf"/>
</dbReference>
<comment type="similarity">
    <text evidence="2 9">Belongs to the glycosyl hydrolase 3 family.</text>
</comment>
<evidence type="ECO:0000256" key="9">
    <source>
        <dbReference type="RuleBase" id="RU361161"/>
    </source>
</evidence>
<sequence>MTVARPALAAVPYEDPSLPVATRVEDLLSRMTLDEKIGQMTQAERASITPAEVTQYKIGSILSGGGSAPSPNTATGWADMVDRFQNGALATPLRIPLIYGSDAVHGHNNLAGATIFPHNIGLGATRDPALVQQVGAATAEEVQGSGVDWTFSPCLCVARNDRWGRTYESFGEKPELPVQMATIIDGYQGKGVLATAKHYVGDGGTTGGVDQGDTQLSEAELRAVHLPPFTEAVRRNVASVMVSYSSWNGQKLHGNDYLITTVLKGELGFKGFVVSDWNGIDQIEGGTGFTASEVRRAVNAGIDMVMVPTEWKSFITTLRAEVQAGRVTTARIDDANRRILTKKFEYGLFEKPLADRTFTPTVGSAAHRAVARQAVRESQVLLKNTGNVLPLAKNGGRYFVAGKSADNIGNQSGGWTISWQGASGQTTTGTTILQGIRAAAPGSTVQYNATGAGIDGSYTAAIAVIGETPYAEGQGDRPGSLGLDATDLQALNTLKASGVPVVVVLVSGRPLDIAAQLPDWRALLAAWLPGTEGAGVADVLFGDHNPTGKLPVTWMQTASQEPINDGDGKTPLFPFGFGLTYTGTVESPGQPGTPVASAVTSTSASLTWTAPASGSTPTGYRVYRDSTLLSTVTGLSYQLTGLTPGTTTRYTVVAVDAAGRTGPASAAVTVTTPGAVESPGQPGTPVVSAVTSTSASLTWTAPASGSTPTGYRVYRDSTLLSTVTGLSYQLTGLTPGTTTRYTVVAVDAAGRTGPASAAATVTTPGGTDPTATCAVTYTASEWGGGGFGGAVTIRNTGGTPLSAWTLAFTFPGNQRVTQGWSATWSQTGAAVTARNESWNGALPAGGTVSIGFNGSYTGTNPRPTAFTVNGAACTVS</sequence>
<dbReference type="SUPFAM" id="SSF49265">
    <property type="entry name" value="Fibronectin type III"/>
    <property type="match status" value="1"/>
</dbReference>
<dbReference type="Pfam" id="PF00933">
    <property type="entry name" value="Glyco_hydro_3"/>
    <property type="match status" value="1"/>
</dbReference>
<dbReference type="PROSITE" id="PS50853">
    <property type="entry name" value="FN3"/>
    <property type="match status" value="2"/>
</dbReference>
<dbReference type="Gene3D" id="3.20.20.300">
    <property type="entry name" value="Glycoside hydrolase, family 3, N-terminal domain"/>
    <property type="match status" value="1"/>
</dbReference>
<dbReference type="InterPro" id="IPR036962">
    <property type="entry name" value="Glyco_hydro_3_N_sf"/>
</dbReference>
<dbReference type="SUPFAM" id="SSF51445">
    <property type="entry name" value="(Trans)glycosidases"/>
    <property type="match status" value="1"/>
</dbReference>
<evidence type="ECO:0000256" key="5">
    <source>
        <dbReference type="ARBA" id="ARBA00022801"/>
    </source>
</evidence>
<evidence type="ECO:0000256" key="8">
    <source>
        <dbReference type="ARBA" id="ARBA00023326"/>
    </source>
</evidence>
<feature type="domain" description="CBM2" evidence="11">
    <location>
        <begin position="766"/>
        <end position="876"/>
    </location>
</feature>
<dbReference type="Gene3D" id="3.40.50.1700">
    <property type="entry name" value="Glycoside hydrolase family 3 C-terminal domain"/>
    <property type="match status" value="1"/>
</dbReference>
<dbReference type="SUPFAM" id="SSF49384">
    <property type="entry name" value="Carbohydrate-binding domain"/>
    <property type="match status" value="1"/>
</dbReference>
<dbReference type="PROSITE" id="PS00775">
    <property type="entry name" value="GLYCOSYL_HYDROL_F3"/>
    <property type="match status" value="1"/>
</dbReference>
<dbReference type="InterPro" id="IPR019800">
    <property type="entry name" value="Glyco_hydro_3_AS"/>
</dbReference>
<dbReference type="Gene3D" id="2.60.40.10">
    <property type="entry name" value="Immunoglobulins"/>
    <property type="match status" value="2"/>
</dbReference>
<dbReference type="InterPro" id="IPR013783">
    <property type="entry name" value="Ig-like_fold"/>
</dbReference>
<comment type="catalytic activity">
    <reaction evidence="1">
        <text>Hydrolysis of terminal, non-reducing beta-D-glucosyl residues with release of beta-D-glucose.</text>
        <dbReference type="EC" id="3.2.1.21"/>
    </reaction>
</comment>
<dbReference type="InterPro" id="IPR001764">
    <property type="entry name" value="Glyco_hydro_3_N"/>
</dbReference>
<keyword evidence="5 9" id="KW-0378">Hydrolase</keyword>
<dbReference type="EC" id="3.2.1.21" evidence="3"/>
<dbReference type="Proteomes" id="UP001501470">
    <property type="component" value="Unassembled WGS sequence"/>
</dbReference>
<evidence type="ECO:0000256" key="3">
    <source>
        <dbReference type="ARBA" id="ARBA00012744"/>
    </source>
</evidence>
<dbReference type="Pfam" id="PF01915">
    <property type="entry name" value="Glyco_hydro_3_C"/>
    <property type="match status" value="1"/>
</dbReference>
<accession>A0ABP4LNS9</accession>
<reference evidence="13" key="1">
    <citation type="journal article" date="2019" name="Int. J. Syst. Evol. Microbiol.">
        <title>The Global Catalogue of Microorganisms (GCM) 10K type strain sequencing project: providing services to taxonomists for standard genome sequencing and annotation.</title>
        <authorList>
            <consortium name="The Broad Institute Genomics Platform"/>
            <consortium name="The Broad Institute Genome Sequencing Center for Infectious Disease"/>
            <person name="Wu L."/>
            <person name="Ma J."/>
        </authorList>
    </citation>
    <scope>NUCLEOTIDE SEQUENCE [LARGE SCALE GENOMIC DNA]</scope>
    <source>
        <strain evidence="13">JCM 15933</strain>
    </source>
</reference>
<keyword evidence="7 9" id="KW-0326">Glycosidase</keyword>
<proteinExistence type="inferred from homology"/>
<dbReference type="InterPro" id="IPR003961">
    <property type="entry name" value="FN3_dom"/>
</dbReference>
<keyword evidence="4" id="KW-0732">Signal</keyword>
<organism evidence="12 13">
    <name type="scientific">Dactylosporangium maewongense</name>
    <dbReference type="NCBI Taxonomy" id="634393"/>
    <lineage>
        <taxon>Bacteria</taxon>
        <taxon>Bacillati</taxon>
        <taxon>Actinomycetota</taxon>
        <taxon>Actinomycetes</taxon>
        <taxon>Micromonosporales</taxon>
        <taxon>Micromonosporaceae</taxon>
        <taxon>Dactylosporangium</taxon>
    </lineage>
</organism>
<evidence type="ECO:0000256" key="7">
    <source>
        <dbReference type="ARBA" id="ARBA00023295"/>
    </source>
</evidence>
<dbReference type="PANTHER" id="PTHR30620">
    <property type="entry name" value="PERIPLASMIC BETA-GLUCOSIDASE-RELATED"/>
    <property type="match status" value="1"/>
</dbReference>
<dbReference type="InterPro" id="IPR036116">
    <property type="entry name" value="FN3_sf"/>
</dbReference>
<keyword evidence="8" id="KW-0624">Polysaccharide degradation</keyword>
<evidence type="ECO:0000313" key="13">
    <source>
        <dbReference type="Proteomes" id="UP001501470"/>
    </source>
</evidence>
<evidence type="ECO:0000256" key="1">
    <source>
        <dbReference type="ARBA" id="ARBA00000448"/>
    </source>
</evidence>
<dbReference type="InterPro" id="IPR002772">
    <property type="entry name" value="Glyco_hydro_3_C"/>
</dbReference>
<dbReference type="Pfam" id="PF00553">
    <property type="entry name" value="CBM_2"/>
    <property type="match status" value="1"/>
</dbReference>
<dbReference type="InterPro" id="IPR017853">
    <property type="entry name" value="GH"/>
</dbReference>
<dbReference type="InterPro" id="IPR036881">
    <property type="entry name" value="Glyco_hydro_3_C_sf"/>
</dbReference>
<dbReference type="EMBL" id="BAAAQD010000010">
    <property type="protein sequence ID" value="GAA1528331.1"/>
    <property type="molecule type" value="Genomic_DNA"/>
</dbReference>
<dbReference type="SMART" id="SM00060">
    <property type="entry name" value="FN3"/>
    <property type="match status" value="2"/>
</dbReference>
<feature type="domain" description="Fibronectin type-III" evidence="10">
    <location>
        <begin position="681"/>
        <end position="766"/>
    </location>
</feature>
<keyword evidence="13" id="KW-1185">Reference proteome</keyword>
<dbReference type="InterPro" id="IPR012291">
    <property type="entry name" value="CBM2_carb-bd_dom_sf"/>
</dbReference>
<evidence type="ECO:0000256" key="2">
    <source>
        <dbReference type="ARBA" id="ARBA00005336"/>
    </source>
</evidence>
<dbReference type="SMART" id="SM00637">
    <property type="entry name" value="CBD_II"/>
    <property type="match status" value="1"/>
</dbReference>
<feature type="domain" description="Fibronectin type-III" evidence="10">
    <location>
        <begin position="590"/>
        <end position="675"/>
    </location>
</feature>
<dbReference type="InterPro" id="IPR001919">
    <property type="entry name" value="CBD2"/>
</dbReference>
<evidence type="ECO:0000256" key="4">
    <source>
        <dbReference type="ARBA" id="ARBA00022729"/>
    </source>
</evidence>
<dbReference type="SUPFAM" id="SSF52279">
    <property type="entry name" value="Beta-D-glucan exohydrolase, C-terminal domain"/>
    <property type="match status" value="1"/>
</dbReference>
<keyword evidence="6" id="KW-0119">Carbohydrate metabolism</keyword>
<evidence type="ECO:0000313" key="12">
    <source>
        <dbReference type="EMBL" id="GAA1528331.1"/>
    </source>
</evidence>
<dbReference type="PROSITE" id="PS51173">
    <property type="entry name" value="CBM2"/>
    <property type="match status" value="1"/>
</dbReference>
<evidence type="ECO:0000259" key="10">
    <source>
        <dbReference type="PROSITE" id="PS50853"/>
    </source>
</evidence>
<dbReference type="CDD" id="cd00063">
    <property type="entry name" value="FN3"/>
    <property type="match status" value="2"/>
</dbReference>
<dbReference type="PANTHER" id="PTHR30620:SF16">
    <property type="entry name" value="LYSOSOMAL BETA GLUCOSIDASE"/>
    <property type="match status" value="1"/>
</dbReference>
<dbReference type="Gene3D" id="2.60.40.290">
    <property type="match status" value="1"/>
</dbReference>
<evidence type="ECO:0000259" key="11">
    <source>
        <dbReference type="PROSITE" id="PS51173"/>
    </source>
</evidence>
<comment type="caution">
    <text evidence="12">The sequence shown here is derived from an EMBL/GenBank/DDBJ whole genome shotgun (WGS) entry which is preliminary data.</text>
</comment>
<evidence type="ECO:0000256" key="6">
    <source>
        <dbReference type="ARBA" id="ARBA00023277"/>
    </source>
</evidence>